<reference evidence="3" key="1">
    <citation type="submission" date="2024-02" db="UniProtKB">
        <authorList>
            <consortium name="WormBaseParasite"/>
        </authorList>
    </citation>
    <scope>IDENTIFICATION</scope>
</reference>
<dbReference type="PANTHER" id="PTHR21629:SF5">
    <property type="entry name" value="C6 DOMAIN-CONTAINING PROTEIN"/>
    <property type="match status" value="1"/>
</dbReference>
<keyword evidence="2" id="KW-1185">Reference proteome</keyword>
<dbReference type="AlphaFoldDB" id="A0AAF3EIH9"/>
<dbReference type="PANTHER" id="PTHR21629">
    <property type="entry name" value="C6 DOMAIN-CONTAINING PROTEIN"/>
    <property type="match status" value="1"/>
</dbReference>
<sequence length="277" mass="28775">MTPLKIFQFLCLVFGFVDLTRAADCTTCTAMPAGNCVTNQEMCGGAPFYYEDPQITYSTSGGCRTVTLTCQGYDNLYIDGVTPAFPDGSDGGVLINAADSADPSTLLVVSSTLACDATGTWTLGGQPVGNEFDCQVWTPVSTTTTTTTPTTTPTPPTCTTCTALPAGDCVANQNGCNGAPFNYRDPLISYSTNSAGCRVATLTCLGYNTVHMDGVTLSAPDGSDGGVLLDEKDDINPTSLIVVTGQVTCDSNGVWNFNGQPVGNNFDCQVSTPIACT</sequence>
<keyword evidence="1" id="KW-0732">Signal</keyword>
<feature type="signal peptide" evidence="1">
    <location>
        <begin position="1"/>
        <end position="22"/>
    </location>
</feature>
<feature type="chain" id="PRO_5041960849" description="C6 domain-containing protein" evidence="1">
    <location>
        <begin position="23"/>
        <end position="277"/>
    </location>
</feature>
<proteinExistence type="predicted"/>
<dbReference type="Proteomes" id="UP000887575">
    <property type="component" value="Unassembled WGS sequence"/>
</dbReference>
<name>A0AAF3EIH9_9BILA</name>
<evidence type="ECO:0008006" key="4">
    <source>
        <dbReference type="Google" id="ProtNLM"/>
    </source>
</evidence>
<dbReference type="WBParaSite" id="MBELARI_LOCUS13824">
    <property type="protein sequence ID" value="MBELARI_LOCUS13824"/>
    <property type="gene ID" value="MBELARI_LOCUS13824"/>
</dbReference>
<evidence type="ECO:0000256" key="1">
    <source>
        <dbReference type="SAM" id="SignalP"/>
    </source>
</evidence>
<evidence type="ECO:0000313" key="2">
    <source>
        <dbReference type="Proteomes" id="UP000887575"/>
    </source>
</evidence>
<organism evidence="2 3">
    <name type="scientific">Mesorhabditis belari</name>
    <dbReference type="NCBI Taxonomy" id="2138241"/>
    <lineage>
        <taxon>Eukaryota</taxon>
        <taxon>Metazoa</taxon>
        <taxon>Ecdysozoa</taxon>
        <taxon>Nematoda</taxon>
        <taxon>Chromadorea</taxon>
        <taxon>Rhabditida</taxon>
        <taxon>Rhabditina</taxon>
        <taxon>Rhabditomorpha</taxon>
        <taxon>Rhabditoidea</taxon>
        <taxon>Rhabditidae</taxon>
        <taxon>Mesorhabditinae</taxon>
        <taxon>Mesorhabditis</taxon>
    </lineage>
</organism>
<evidence type="ECO:0000313" key="3">
    <source>
        <dbReference type="WBParaSite" id="MBELARI_LOCUS13824"/>
    </source>
</evidence>
<accession>A0AAF3EIH9</accession>
<protein>
    <recommendedName>
        <fullName evidence="4">C6 domain-containing protein</fullName>
    </recommendedName>
</protein>